<dbReference type="CDD" id="cd00180">
    <property type="entry name" value="PKc"/>
    <property type="match status" value="1"/>
</dbReference>
<gene>
    <name evidence="2" type="ORF">M422DRAFT_226627</name>
</gene>
<name>A0A0C9VHF5_SPHS4</name>
<dbReference type="GO" id="GO:0005524">
    <property type="term" value="F:ATP binding"/>
    <property type="evidence" value="ECO:0007669"/>
    <property type="project" value="InterPro"/>
</dbReference>
<dbReference type="GO" id="GO:0004674">
    <property type="term" value="F:protein serine/threonine kinase activity"/>
    <property type="evidence" value="ECO:0007669"/>
    <property type="project" value="TreeGrafter"/>
</dbReference>
<keyword evidence="3" id="KW-1185">Reference proteome</keyword>
<organism evidence="2 3">
    <name type="scientific">Sphaerobolus stellatus (strain SS14)</name>
    <dbReference type="NCBI Taxonomy" id="990650"/>
    <lineage>
        <taxon>Eukaryota</taxon>
        <taxon>Fungi</taxon>
        <taxon>Dikarya</taxon>
        <taxon>Basidiomycota</taxon>
        <taxon>Agaricomycotina</taxon>
        <taxon>Agaricomycetes</taxon>
        <taxon>Phallomycetidae</taxon>
        <taxon>Geastrales</taxon>
        <taxon>Sphaerobolaceae</taxon>
        <taxon>Sphaerobolus</taxon>
    </lineage>
</organism>
<dbReference type="Proteomes" id="UP000054279">
    <property type="component" value="Unassembled WGS sequence"/>
</dbReference>
<dbReference type="SUPFAM" id="SSF56112">
    <property type="entry name" value="Protein kinase-like (PK-like)"/>
    <property type="match status" value="1"/>
</dbReference>
<dbReference type="AlphaFoldDB" id="A0A0C9VHF5"/>
<dbReference type="EMBL" id="KN837106">
    <property type="protein sequence ID" value="KIJ46671.1"/>
    <property type="molecule type" value="Genomic_DNA"/>
</dbReference>
<proteinExistence type="predicted"/>
<accession>A0A0C9VHF5</accession>
<dbReference type="Gene3D" id="1.10.510.10">
    <property type="entry name" value="Transferase(Phosphotransferase) domain 1"/>
    <property type="match status" value="1"/>
</dbReference>
<evidence type="ECO:0000259" key="1">
    <source>
        <dbReference type="PROSITE" id="PS50011"/>
    </source>
</evidence>
<dbReference type="SMART" id="SM00220">
    <property type="entry name" value="S_TKc"/>
    <property type="match status" value="1"/>
</dbReference>
<dbReference type="InterPro" id="IPR011009">
    <property type="entry name" value="Kinase-like_dom_sf"/>
</dbReference>
<protein>
    <recommendedName>
        <fullName evidence="1">Protein kinase domain-containing protein</fullName>
    </recommendedName>
</protein>
<dbReference type="PANTHER" id="PTHR44329">
    <property type="entry name" value="SERINE/THREONINE-PROTEIN KINASE TNNI3K-RELATED"/>
    <property type="match status" value="1"/>
</dbReference>
<dbReference type="HOGENOM" id="CLU_041465_0_0_1"/>
<sequence>MLCNISFLVDSPDTQTSKLMEPERFEVLYTESDENYLEALIGYEADPRIYDSGTMLTVVFRRNETWPDAPENGVLDLDLLADDTEYAVLGLLIDVLPQIPVSEFFNTVTRITLETVQGELTTTISEDVEAIISYLPVPQHLSHIMRVPINELLKERKIAWNVDRVKWRDQSFAFKRTDIDSLEGTIQELTILNSLRHSQYIIHLDAIVINEDNLVRGFLMPYMPAGDLTNVFREGRKKQHRAEDDESEPVFDWSFKLSWACQVTQGVVDLHAIGSYNGDLKPTNVLLNILGQAILIDFLPIGITDEFAAPELLAKFHDPTDFTPEGFRSMLTAPVDIYSLGLLLHAIALEQTCGAVQFPEHGMIPTWYPTWYLDIVKRCVVQDPAARPSAAVVLSLLHQGDVGNAPAVGVPSARFAAANVCPCNQSNASVRV</sequence>
<dbReference type="OrthoDB" id="3257280at2759"/>
<evidence type="ECO:0000313" key="3">
    <source>
        <dbReference type="Proteomes" id="UP000054279"/>
    </source>
</evidence>
<reference evidence="2 3" key="1">
    <citation type="submission" date="2014-06" db="EMBL/GenBank/DDBJ databases">
        <title>Evolutionary Origins and Diversification of the Mycorrhizal Mutualists.</title>
        <authorList>
            <consortium name="DOE Joint Genome Institute"/>
            <consortium name="Mycorrhizal Genomics Consortium"/>
            <person name="Kohler A."/>
            <person name="Kuo A."/>
            <person name="Nagy L.G."/>
            <person name="Floudas D."/>
            <person name="Copeland A."/>
            <person name="Barry K.W."/>
            <person name="Cichocki N."/>
            <person name="Veneault-Fourrey C."/>
            <person name="LaButti K."/>
            <person name="Lindquist E.A."/>
            <person name="Lipzen A."/>
            <person name="Lundell T."/>
            <person name="Morin E."/>
            <person name="Murat C."/>
            <person name="Riley R."/>
            <person name="Ohm R."/>
            <person name="Sun H."/>
            <person name="Tunlid A."/>
            <person name="Henrissat B."/>
            <person name="Grigoriev I.V."/>
            <person name="Hibbett D.S."/>
            <person name="Martin F."/>
        </authorList>
    </citation>
    <scope>NUCLEOTIDE SEQUENCE [LARGE SCALE GENOMIC DNA]</scope>
    <source>
        <strain evidence="2 3">SS14</strain>
    </source>
</reference>
<feature type="domain" description="Protein kinase" evidence="1">
    <location>
        <begin position="138"/>
        <end position="401"/>
    </location>
</feature>
<dbReference type="InterPro" id="IPR000719">
    <property type="entry name" value="Prot_kinase_dom"/>
</dbReference>
<dbReference type="InterPro" id="IPR051681">
    <property type="entry name" value="Ser/Thr_Kinases-Pseudokinases"/>
</dbReference>
<dbReference type="PROSITE" id="PS50011">
    <property type="entry name" value="PROTEIN_KINASE_DOM"/>
    <property type="match status" value="1"/>
</dbReference>
<dbReference type="Pfam" id="PF00069">
    <property type="entry name" value="Pkinase"/>
    <property type="match status" value="1"/>
</dbReference>
<evidence type="ECO:0000313" key="2">
    <source>
        <dbReference type="EMBL" id="KIJ46671.1"/>
    </source>
</evidence>